<gene>
    <name evidence="12" type="primary">yajC</name>
    <name evidence="12" type="ORF">QQ020_28455</name>
</gene>
<protein>
    <recommendedName>
        <fullName evidence="3">Sec translocon accessory complex subunit YajC</fullName>
    </recommendedName>
</protein>
<dbReference type="InterPro" id="IPR003849">
    <property type="entry name" value="Preprotein_translocase_YajC"/>
</dbReference>
<evidence type="ECO:0000256" key="7">
    <source>
        <dbReference type="ARBA" id="ARBA00022927"/>
    </source>
</evidence>
<keyword evidence="4" id="KW-0813">Transport</keyword>
<dbReference type="SMART" id="SM01323">
    <property type="entry name" value="YajC"/>
    <property type="match status" value="1"/>
</dbReference>
<dbReference type="PRINTS" id="PR01853">
    <property type="entry name" value="YAJCTRNLCASE"/>
</dbReference>
<evidence type="ECO:0000313" key="13">
    <source>
        <dbReference type="Proteomes" id="UP001172083"/>
    </source>
</evidence>
<keyword evidence="9" id="KW-0811">Translocation</keyword>
<comment type="caution">
    <text evidence="12">The sequence shown here is derived from an EMBL/GenBank/DDBJ whole genome shotgun (WGS) entry which is preliminary data.</text>
</comment>
<comment type="subcellular location">
    <subcellularLocation>
        <location evidence="1">Cell membrane</location>
        <topology evidence="1">Single-pass membrane protein</topology>
    </subcellularLocation>
</comment>
<dbReference type="Proteomes" id="UP001172083">
    <property type="component" value="Unassembled WGS sequence"/>
</dbReference>
<evidence type="ECO:0000313" key="12">
    <source>
        <dbReference type="EMBL" id="MDN5216044.1"/>
    </source>
</evidence>
<dbReference type="EMBL" id="JAUJEB010000007">
    <property type="protein sequence ID" value="MDN5216044.1"/>
    <property type="molecule type" value="Genomic_DNA"/>
</dbReference>
<keyword evidence="13" id="KW-1185">Reference proteome</keyword>
<evidence type="ECO:0000256" key="3">
    <source>
        <dbReference type="ARBA" id="ARBA00014962"/>
    </source>
</evidence>
<sequence>MLTYILLQSSSGGPNAWMGNAVLFGGIILIFYFFMLRPQQKKQKDQKGFIESVKKGDNVVTIGGMHGKIHAIESDYVIIEVDKGAKIKFDKSSISFENSKTYAKKT</sequence>
<evidence type="ECO:0000256" key="6">
    <source>
        <dbReference type="ARBA" id="ARBA00022692"/>
    </source>
</evidence>
<dbReference type="PANTHER" id="PTHR33909:SF1">
    <property type="entry name" value="SEC TRANSLOCON ACCESSORY COMPLEX SUBUNIT YAJC"/>
    <property type="match status" value="1"/>
</dbReference>
<keyword evidence="7" id="KW-0653">Protein transport</keyword>
<feature type="transmembrane region" description="Helical" evidence="11">
    <location>
        <begin position="16"/>
        <end position="36"/>
    </location>
</feature>
<evidence type="ECO:0000256" key="4">
    <source>
        <dbReference type="ARBA" id="ARBA00022448"/>
    </source>
</evidence>
<evidence type="ECO:0000256" key="10">
    <source>
        <dbReference type="ARBA" id="ARBA00023136"/>
    </source>
</evidence>
<keyword evidence="5" id="KW-1003">Cell membrane</keyword>
<evidence type="ECO:0000256" key="2">
    <source>
        <dbReference type="ARBA" id="ARBA00006742"/>
    </source>
</evidence>
<comment type="similarity">
    <text evidence="2">Belongs to the YajC family.</text>
</comment>
<accession>A0ABT8LE42</accession>
<reference evidence="12" key="1">
    <citation type="submission" date="2023-06" db="EMBL/GenBank/DDBJ databases">
        <title>Genomic of Agaribacillus aureum.</title>
        <authorList>
            <person name="Wang G."/>
        </authorList>
    </citation>
    <scope>NUCLEOTIDE SEQUENCE</scope>
    <source>
        <strain evidence="12">BMA12</strain>
    </source>
</reference>
<keyword evidence="8 11" id="KW-1133">Transmembrane helix</keyword>
<evidence type="ECO:0000256" key="1">
    <source>
        <dbReference type="ARBA" id="ARBA00004162"/>
    </source>
</evidence>
<evidence type="ECO:0000256" key="5">
    <source>
        <dbReference type="ARBA" id="ARBA00022475"/>
    </source>
</evidence>
<dbReference type="RefSeq" id="WP_346761378.1">
    <property type="nucleotide sequence ID" value="NZ_JAUJEB010000007.1"/>
</dbReference>
<evidence type="ECO:0000256" key="8">
    <source>
        <dbReference type="ARBA" id="ARBA00022989"/>
    </source>
</evidence>
<proteinExistence type="inferred from homology"/>
<evidence type="ECO:0000256" key="11">
    <source>
        <dbReference type="SAM" id="Phobius"/>
    </source>
</evidence>
<dbReference type="PANTHER" id="PTHR33909">
    <property type="entry name" value="SEC TRANSLOCON ACCESSORY COMPLEX SUBUNIT YAJC"/>
    <property type="match status" value="1"/>
</dbReference>
<evidence type="ECO:0000256" key="9">
    <source>
        <dbReference type="ARBA" id="ARBA00023010"/>
    </source>
</evidence>
<dbReference type="NCBIfam" id="TIGR00739">
    <property type="entry name" value="yajC"/>
    <property type="match status" value="1"/>
</dbReference>
<keyword evidence="10 11" id="KW-0472">Membrane</keyword>
<name>A0ABT8LE42_9BACT</name>
<dbReference type="Pfam" id="PF02699">
    <property type="entry name" value="YajC"/>
    <property type="match status" value="1"/>
</dbReference>
<organism evidence="12 13">
    <name type="scientific">Agaribacillus aureus</name>
    <dbReference type="NCBI Taxonomy" id="3051825"/>
    <lineage>
        <taxon>Bacteria</taxon>
        <taxon>Pseudomonadati</taxon>
        <taxon>Bacteroidota</taxon>
        <taxon>Cytophagia</taxon>
        <taxon>Cytophagales</taxon>
        <taxon>Splendidivirgaceae</taxon>
        <taxon>Agaribacillus</taxon>
    </lineage>
</organism>
<keyword evidence="6 11" id="KW-0812">Transmembrane</keyword>